<evidence type="ECO:0000256" key="2">
    <source>
        <dbReference type="SAM" id="Phobius"/>
    </source>
</evidence>
<dbReference type="Proteomes" id="UP000488956">
    <property type="component" value="Unassembled WGS sequence"/>
</dbReference>
<dbReference type="EMBL" id="QXGC01000230">
    <property type="protein sequence ID" value="KAE9243953.1"/>
    <property type="molecule type" value="Genomic_DNA"/>
</dbReference>
<evidence type="ECO:0000313" key="20">
    <source>
        <dbReference type="Proteomes" id="UP000476176"/>
    </source>
</evidence>
<dbReference type="Proteomes" id="UP000437068">
    <property type="component" value="Unassembled WGS sequence"/>
</dbReference>
<evidence type="ECO:0000313" key="5">
    <source>
        <dbReference type="EMBL" id="KAE9122116.1"/>
    </source>
</evidence>
<keyword evidence="2" id="KW-1133">Transmembrane helix</keyword>
<dbReference type="EMBL" id="QXFZ01000303">
    <property type="protein sequence ID" value="KAE9122116.1"/>
    <property type="molecule type" value="Genomic_DNA"/>
</dbReference>
<dbReference type="InterPro" id="IPR006530">
    <property type="entry name" value="YD"/>
</dbReference>
<feature type="region of interest" description="Disordered" evidence="1">
    <location>
        <begin position="482"/>
        <end position="519"/>
    </location>
</feature>
<dbReference type="EMBL" id="QXGB01000145">
    <property type="protein sequence ID" value="KAE9228043.1"/>
    <property type="molecule type" value="Genomic_DNA"/>
</dbReference>
<dbReference type="Proteomes" id="UP000486351">
    <property type="component" value="Unassembled WGS sequence"/>
</dbReference>
<name>A0A6A3SR79_9STRA</name>
<organism evidence="5 18">
    <name type="scientific">Phytophthora fragariae</name>
    <dbReference type="NCBI Taxonomy" id="53985"/>
    <lineage>
        <taxon>Eukaryota</taxon>
        <taxon>Sar</taxon>
        <taxon>Stramenopiles</taxon>
        <taxon>Oomycota</taxon>
        <taxon>Peronosporomycetes</taxon>
        <taxon>Peronosporales</taxon>
        <taxon>Peronosporaceae</taxon>
        <taxon>Phytophthora</taxon>
    </lineage>
</organism>
<evidence type="ECO:0000313" key="13">
    <source>
        <dbReference type="Proteomes" id="UP000429523"/>
    </source>
</evidence>
<feature type="compositionally biased region" description="Acidic residues" evidence="1">
    <location>
        <begin position="258"/>
        <end position="275"/>
    </location>
</feature>
<dbReference type="EMBL" id="QXFY01000265">
    <property type="protein sequence ID" value="KAE9350030.1"/>
    <property type="molecule type" value="Genomic_DNA"/>
</dbReference>
<dbReference type="EMBL" id="QXGE01000263">
    <property type="protein sequence ID" value="KAE9318051.1"/>
    <property type="molecule type" value="Genomic_DNA"/>
</dbReference>
<accession>A0A6A3SR79</accession>
<evidence type="ECO:0000313" key="3">
    <source>
        <dbReference type="EMBL" id="KAE8942149.1"/>
    </source>
</evidence>
<evidence type="ECO:0000313" key="18">
    <source>
        <dbReference type="Proteomes" id="UP000441208"/>
    </source>
</evidence>
<feature type="region of interest" description="Disordered" evidence="1">
    <location>
        <begin position="230"/>
        <end position="276"/>
    </location>
</feature>
<evidence type="ECO:0000313" key="14">
    <source>
        <dbReference type="Proteomes" id="UP000433483"/>
    </source>
</evidence>
<evidence type="ECO:0000313" key="19">
    <source>
        <dbReference type="Proteomes" id="UP000460718"/>
    </source>
</evidence>
<protein>
    <submittedName>
        <fullName evidence="5">Uncharacterized protein</fullName>
    </submittedName>
</protein>
<dbReference type="Proteomes" id="UP000429523">
    <property type="component" value="Unassembled WGS sequence"/>
</dbReference>
<dbReference type="Proteomes" id="UP000440367">
    <property type="component" value="Unassembled WGS sequence"/>
</dbReference>
<proteinExistence type="predicted"/>
<dbReference type="EMBL" id="QXGD01000160">
    <property type="protein sequence ID" value="KAE9249954.1"/>
    <property type="molecule type" value="Genomic_DNA"/>
</dbReference>
<comment type="caution">
    <text evidence="5">The sequence shown here is derived from an EMBL/GenBank/DDBJ whole genome shotgun (WGS) entry which is preliminary data.</text>
</comment>
<evidence type="ECO:0000256" key="1">
    <source>
        <dbReference type="SAM" id="MobiDB-lite"/>
    </source>
</evidence>
<evidence type="ECO:0000313" key="7">
    <source>
        <dbReference type="EMBL" id="KAE9149024.1"/>
    </source>
</evidence>
<dbReference type="OrthoDB" id="167875at2759"/>
<dbReference type="Proteomes" id="UP000433483">
    <property type="component" value="Unassembled WGS sequence"/>
</dbReference>
<dbReference type="NCBIfam" id="TIGR01643">
    <property type="entry name" value="YD_repeat_2x"/>
    <property type="match status" value="1"/>
</dbReference>
<keyword evidence="2" id="KW-0472">Membrane</keyword>
<evidence type="ECO:0000313" key="15">
    <source>
        <dbReference type="Proteomes" id="UP000437068"/>
    </source>
</evidence>
<sequence>MASDPVPKPPAIKTRQLNAMAPNAAWKSLPLTPEVIQAALTAVSYKTNYARTVASRFCLHYINSIRTRADSSGVVSYLLSVDGCESSQVVSSGRCDIYYCKPYTYEVQLAQKSAGSSDYGVLSLCKTQDQKSADDIRGEWSNLDIFGVSEPGVGAEEPVPEEPVEVPVAPAEVEQPYIVLPPLPGGAIVLPGRPDLDGTLVLPPPVPPVQVNNLVPAPVPNYPVVVPEAVSVQNGPPNSEDEGWIDDGPDALTSDVDWTSEDDPDTPIDNEESFEWDTGSEQTTYEYDGSGNMITTTTNLRPIESWDGPYRHGGNAGAGAWATNGAYQGDEGREATISGEMEFPTEYQVDAEPEASIGDEATQFGGEPKASVADEATQFDREPKASVADEAAQFNGAPKASVGDEETPISWTGGVENNVLQESQPFSTEVPIAKPISLRANAVISSRAAGVSSAFAPALAGVGVAIVLVVSLVVVRLRARTNRTTSEEHAPLRSAPVATEHTVSEASKTGDTEPDLENV</sequence>
<dbReference type="Proteomes" id="UP000440732">
    <property type="component" value="Unassembled WGS sequence"/>
</dbReference>
<keyword evidence="2" id="KW-0812">Transmembrane</keyword>
<feature type="transmembrane region" description="Helical" evidence="2">
    <location>
        <begin position="454"/>
        <end position="475"/>
    </location>
</feature>
<dbReference type="Proteomes" id="UP000460718">
    <property type="component" value="Unassembled WGS sequence"/>
</dbReference>
<feature type="compositionally biased region" description="Acidic residues" evidence="1">
    <location>
        <begin position="239"/>
        <end position="249"/>
    </location>
</feature>
<evidence type="ECO:0000313" key="12">
    <source>
        <dbReference type="EMBL" id="KAE9350030.1"/>
    </source>
</evidence>
<dbReference type="AlphaFoldDB" id="A0A6A3SR79"/>
<dbReference type="Proteomes" id="UP000476176">
    <property type="component" value="Unassembled WGS sequence"/>
</dbReference>
<evidence type="ECO:0000313" key="21">
    <source>
        <dbReference type="Proteomes" id="UP000486351"/>
    </source>
</evidence>
<evidence type="ECO:0000313" key="11">
    <source>
        <dbReference type="EMBL" id="KAE9318051.1"/>
    </source>
</evidence>
<evidence type="ECO:0000313" key="10">
    <source>
        <dbReference type="EMBL" id="KAE9249954.1"/>
    </source>
</evidence>
<evidence type="ECO:0000313" key="22">
    <source>
        <dbReference type="Proteomes" id="UP000488956"/>
    </source>
</evidence>
<evidence type="ECO:0000313" key="16">
    <source>
        <dbReference type="Proteomes" id="UP000440367"/>
    </source>
</evidence>
<evidence type="ECO:0000313" key="6">
    <source>
        <dbReference type="EMBL" id="KAE9123198.1"/>
    </source>
</evidence>
<dbReference type="EMBL" id="QXGA01000260">
    <property type="protein sequence ID" value="KAE9149024.1"/>
    <property type="molecule type" value="Genomic_DNA"/>
</dbReference>
<evidence type="ECO:0000313" key="17">
    <source>
        <dbReference type="Proteomes" id="UP000440732"/>
    </source>
</evidence>
<evidence type="ECO:0000313" key="4">
    <source>
        <dbReference type="EMBL" id="KAE9018881.1"/>
    </source>
</evidence>
<dbReference type="EMBL" id="QXGF01000320">
    <property type="protein sequence ID" value="KAE8942149.1"/>
    <property type="molecule type" value="Genomic_DNA"/>
</dbReference>
<dbReference type="EMBL" id="QXFX01000259">
    <property type="protein sequence ID" value="KAE9123198.1"/>
    <property type="molecule type" value="Genomic_DNA"/>
</dbReference>
<dbReference type="Proteomes" id="UP000441208">
    <property type="component" value="Unassembled WGS sequence"/>
</dbReference>
<evidence type="ECO:0000313" key="8">
    <source>
        <dbReference type="EMBL" id="KAE9228043.1"/>
    </source>
</evidence>
<gene>
    <name evidence="11" type="ORF">PF001_g6557</name>
    <name evidence="10" type="ORF">PF002_g5024</name>
    <name evidence="9" type="ORF">PF004_g5888</name>
    <name evidence="8" type="ORF">PF005_g4492</name>
    <name evidence="7" type="ORF">PF006_g6460</name>
    <name evidence="5" type="ORF">PF007_g7570</name>
    <name evidence="12" type="ORF">PF008_g6633</name>
    <name evidence="3" type="ORF">PF009_g8083</name>
    <name evidence="6" type="ORF">PF010_g6482</name>
    <name evidence="4" type="ORF">PF011_g6061</name>
</gene>
<evidence type="ECO:0000313" key="9">
    <source>
        <dbReference type="EMBL" id="KAE9243953.1"/>
    </source>
</evidence>
<dbReference type="EMBL" id="QXFW01000250">
    <property type="protein sequence ID" value="KAE9018881.1"/>
    <property type="molecule type" value="Genomic_DNA"/>
</dbReference>
<reference evidence="13 14" key="1">
    <citation type="submission" date="2018-08" db="EMBL/GenBank/DDBJ databases">
        <title>Genomic investigation of the strawberry pathogen Phytophthora fragariae indicates pathogenicity is determined by transcriptional variation in three key races.</title>
        <authorList>
            <person name="Adams T.M."/>
            <person name="Armitage A.D."/>
            <person name="Sobczyk M.K."/>
            <person name="Bates H.J."/>
            <person name="Dunwell J.M."/>
            <person name="Nellist C.F."/>
            <person name="Harrison R.J."/>
        </authorList>
    </citation>
    <scope>NUCLEOTIDE SEQUENCE [LARGE SCALE GENOMIC DNA]</scope>
    <source>
        <strain evidence="11 15">A4</strain>
        <strain evidence="10 16">BC-1</strain>
        <strain evidence="9 20">BC-23</strain>
        <strain evidence="8 14">NOV-27</strain>
        <strain evidence="7 17">NOV-5</strain>
        <strain evidence="5 18">NOV-71</strain>
        <strain evidence="12 21">NOV-77</strain>
        <strain evidence="3 13">NOV-9</strain>
        <strain evidence="6 22">ONT-3</strain>
        <strain evidence="4 19">SCRP245</strain>
    </source>
</reference>
<keyword evidence="14" id="KW-1185">Reference proteome</keyword>